<accession>A0A2A6B4B8</accession>
<evidence type="ECO:0000313" key="1">
    <source>
        <dbReference type="EnsemblMetazoa" id="PPA38227.1"/>
    </source>
</evidence>
<gene>
    <name evidence="1" type="primary">WBGene00276596</name>
</gene>
<sequence>MSGSGSLLLGNEVLLEFSHEGLLLFGGLEASVAELGRGVDELEGDLLESNTLGIQIYHHRATDILAKSHHGVDGLLGDVEFGGSVLLAFGGQSGLADAVDLLVHLSSVMVSLLTSTGNQGRQQWTGCYSSPKIGQATRKTNLLLQTLLGPLDLVGDGSSVKLDLHDVGLLVAVLEELLLKFEEHY</sequence>
<evidence type="ECO:0000313" key="2">
    <source>
        <dbReference type="Proteomes" id="UP000005239"/>
    </source>
</evidence>
<dbReference type="EnsemblMetazoa" id="PPA38227.1">
    <property type="protein sequence ID" value="PPA38227.1"/>
    <property type="gene ID" value="WBGene00276596"/>
</dbReference>
<dbReference type="Proteomes" id="UP000005239">
    <property type="component" value="Unassembled WGS sequence"/>
</dbReference>
<reference evidence="2" key="1">
    <citation type="journal article" date="2008" name="Nat. Genet.">
        <title>The Pristionchus pacificus genome provides a unique perspective on nematode lifestyle and parasitism.</title>
        <authorList>
            <person name="Dieterich C."/>
            <person name="Clifton S.W."/>
            <person name="Schuster L.N."/>
            <person name="Chinwalla A."/>
            <person name="Delehaunty K."/>
            <person name="Dinkelacker I."/>
            <person name="Fulton L."/>
            <person name="Fulton R."/>
            <person name="Godfrey J."/>
            <person name="Minx P."/>
            <person name="Mitreva M."/>
            <person name="Roeseler W."/>
            <person name="Tian H."/>
            <person name="Witte H."/>
            <person name="Yang S.P."/>
            <person name="Wilson R.K."/>
            <person name="Sommer R.J."/>
        </authorList>
    </citation>
    <scope>NUCLEOTIDE SEQUENCE [LARGE SCALE GENOMIC DNA]</scope>
    <source>
        <strain evidence="2">PS312</strain>
    </source>
</reference>
<proteinExistence type="predicted"/>
<protein>
    <submittedName>
        <fullName evidence="1">Uncharacterized protein</fullName>
    </submittedName>
</protein>
<dbReference type="AlphaFoldDB" id="A0A2A6B4B8"/>
<reference evidence="1" key="2">
    <citation type="submission" date="2022-06" db="UniProtKB">
        <authorList>
            <consortium name="EnsemblMetazoa"/>
        </authorList>
    </citation>
    <scope>IDENTIFICATION</scope>
    <source>
        <strain evidence="1">PS312</strain>
    </source>
</reference>
<accession>A0A8R1UQV9</accession>
<keyword evidence="2" id="KW-1185">Reference proteome</keyword>
<organism evidence="1 2">
    <name type="scientific">Pristionchus pacificus</name>
    <name type="common">Parasitic nematode worm</name>
    <dbReference type="NCBI Taxonomy" id="54126"/>
    <lineage>
        <taxon>Eukaryota</taxon>
        <taxon>Metazoa</taxon>
        <taxon>Ecdysozoa</taxon>
        <taxon>Nematoda</taxon>
        <taxon>Chromadorea</taxon>
        <taxon>Rhabditida</taxon>
        <taxon>Rhabditina</taxon>
        <taxon>Diplogasteromorpha</taxon>
        <taxon>Diplogasteroidea</taxon>
        <taxon>Neodiplogasteridae</taxon>
        <taxon>Pristionchus</taxon>
    </lineage>
</organism>
<name>A0A2A6B4B8_PRIPA</name>